<feature type="binding site" evidence="5">
    <location>
        <position position="80"/>
    </location>
    <ligand>
        <name>S-adenosyl-L-methionine</name>
        <dbReference type="ChEBI" id="CHEBI:59789"/>
    </ligand>
</feature>
<organism evidence="6 7">
    <name type="scientific">Methylocella silvestris</name>
    <dbReference type="NCBI Taxonomy" id="199596"/>
    <lineage>
        <taxon>Bacteria</taxon>
        <taxon>Pseudomonadati</taxon>
        <taxon>Pseudomonadota</taxon>
        <taxon>Alphaproteobacteria</taxon>
        <taxon>Hyphomicrobiales</taxon>
        <taxon>Beijerinckiaceae</taxon>
        <taxon>Methylocella</taxon>
    </lineage>
</organism>
<dbReference type="EMBL" id="PDZR01000028">
    <property type="protein sequence ID" value="PNG24587.1"/>
    <property type="molecule type" value="Genomic_DNA"/>
</dbReference>
<dbReference type="Proteomes" id="UP000236286">
    <property type="component" value="Unassembled WGS sequence"/>
</dbReference>
<dbReference type="GO" id="GO:0102208">
    <property type="term" value="F:2-polyprenyl-6-hydroxyphenol methylase activity"/>
    <property type="evidence" value="ECO:0007669"/>
    <property type="project" value="UniProtKB-EC"/>
</dbReference>
<dbReference type="PANTHER" id="PTHR43464">
    <property type="entry name" value="METHYLTRANSFERASE"/>
    <property type="match status" value="1"/>
</dbReference>
<comment type="similarity">
    <text evidence="5">Belongs to the methyltransferase superfamily. UbiG/COQ3 family.</text>
</comment>
<dbReference type="EC" id="2.1.1.222" evidence="5"/>
<feature type="binding site" evidence="5">
    <location>
        <position position="144"/>
    </location>
    <ligand>
        <name>S-adenosyl-L-methionine</name>
        <dbReference type="ChEBI" id="CHEBI:59789"/>
    </ligand>
</feature>
<dbReference type="OrthoDB" id="9801538at2"/>
<comment type="pathway">
    <text evidence="5">Cofactor biosynthesis; ubiquinone biosynthesis.</text>
</comment>
<dbReference type="AlphaFoldDB" id="A0A2J7TCU0"/>
<keyword evidence="4 5" id="KW-0949">S-adenosyl-L-methionine</keyword>
<comment type="function">
    <text evidence="5">O-methyltransferase that catalyzes the 2 O-methylation steps in the ubiquinone biosynthetic pathway.</text>
</comment>
<dbReference type="Gene3D" id="3.40.50.150">
    <property type="entry name" value="Vaccinia Virus protein VP39"/>
    <property type="match status" value="1"/>
</dbReference>
<feature type="binding site" evidence="5">
    <location>
        <position position="44"/>
    </location>
    <ligand>
        <name>S-adenosyl-L-methionine</name>
        <dbReference type="ChEBI" id="CHEBI:59789"/>
    </ligand>
</feature>
<dbReference type="CDD" id="cd02440">
    <property type="entry name" value="AdoMet_MTases"/>
    <property type="match status" value="1"/>
</dbReference>
<evidence type="ECO:0000256" key="3">
    <source>
        <dbReference type="ARBA" id="ARBA00022688"/>
    </source>
</evidence>
<proteinExistence type="inferred from homology"/>
<dbReference type="GO" id="GO:0010420">
    <property type="term" value="F:polyprenyldihydroxybenzoate methyltransferase activity"/>
    <property type="evidence" value="ECO:0007669"/>
    <property type="project" value="InterPro"/>
</dbReference>
<evidence type="ECO:0000256" key="2">
    <source>
        <dbReference type="ARBA" id="ARBA00022679"/>
    </source>
</evidence>
<dbReference type="RefSeq" id="WP_102845070.1">
    <property type="nucleotide sequence ID" value="NZ_PDZR01000028.1"/>
</dbReference>
<sequence length="256" mass="28000">MAQREEADRSSVDAEDVARFDRIGEDWWRADGPMAALHKLNPVRVAYLRDQMSRHFRVGGLPRDRYAPRPLAGLSILDAGCGAGILAEPLARLGARVTAIDPSSRNIEVARDHAEKSGLSIDYRMTTIEALSAEGGEFDAVLAMEVLEHVLDVAGFVRCCGALVRPGGLMFAATLNRTLKSFAFAIVGAEYVLGWAPRGTHDWRRFISPRELAKAMAAAGLSVFDETGVVFDPLKGGWRLARDMDINYMTAALRRG</sequence>
<dbReference type="NCBIfam" id="TIGR01983">
    <property type="entry name" value="UbiG"/>
    <property type="match status" value="1"/>
</dbReference>
<evidence type="ECO:0000256" key="4">
    <source>
        <dbReference type="ARBA" id="ARBA00022691"/>
    </source>
</evidence>
<comment type="catalytic activity">
    <reaction evidence="5">
        <text>a 3-(all-trans-polyprenyl)benzene-1,2-diol + S-adenosyl-L-methionine = a 2-methoxy-6-(all-trans-polyprenyl)phenol + S-adenosyl-L-homocysteine + H(+)</text>
        <dbReference type="Rhea" id="RHEA:31411"/>
        <dbReference type="Rhea" id="RHEA-COMP:9550"/>
        <dbReference type="Rhea" id="RHEA-COMP:9551"/>
        <dbReference type="ChEBI" id="CHEBI:15378"/>
        <dbReference type="ChEBI" id="CHEBI:57856"/>
        <dbReference type="ChEBI" id="CHEBI:59789"/>
        <dbReference type="ChEBI" id="CHEBI:62729"/>
        <dbReference type="ChEBI" id="CHEBI:62731"/>
        <dbReference type="EC" id="2.1.1.222"/>
    </reaction>
</comment>
<keyword evidence="1 5" id="KW-0489">Methyltransferase</keyword>
<comment type="caution">
    <text evidence="6">The sequence shown here is derived from an EMBL/GenBank/DDBJ whole genome shotgun (WGS) entry which is preliminary data.</text>
</comment>
<gene>
    <name evidence="5" type="primary">ubiG</name>
    <name evidence="6" type="ORF">CR492_17750</name>
</gene>
<keyword evidence="2 5" id="KW-0808">Transferase</keyword>
<evidence type="ECO:0000313" key="7">
    <source>
        <dbReference type="Proteomes" id="UP000236286"/>
    </source>
</evidence>
<evidence type="ECO:0000256" key="5">
    <source>
        <dbReference type="HAMAP-Rule" id="MF_00472"/>
    </source>
</evidence>
<dbReference type="HAMAP" id="MF_00472">
    <property type="entry name" value="UbiG"/>
    <property type="match status" value="1"/>
</dbReference>
<dbReference type="PANTHER" id="PTHR43464:SF19">
    <property type="entry name" value="UBIQUINONE BIOSYNTHESIS O-METHYLTRANSFERASE, MITOCHONDRIAL"/>
    <property type="match status" value="1"/>
</dbReference>
<dbReference type="GO" id="GO:0032259">
    <property type="term" value="P:methylation"/>
    <property type="evidence" value="ECO:0007669"/>
    <property type="project" value="UniProtKB-KW"/>
</dbReference>
<evidence type="ECO:0000313" key="6">
    <source>
        <dbReference type="EMBL" id="PNG24587.1"/>
    </source>
</evidence>
<dbReference type="SUPFAM" id="SSF53335">
    <property type="entry name" value="S-adenosyl-L-methionine-dependent methyltransferases"/>
    <property type="match status" value="1"/>
</dbReference>
<reference evidence="6 7" key="1">
    <citation type="submission" date="2017-10" db="EMBL/GenBank/DDBJ databases">
        <title>Genome announcement of Methylocella silvestris TVC from permafrost.</title>
        <authorList>
            <person name="Wang J."/>
            <person name="Geng K."/>
            <person name="Ul-Haque F."/>
            <person name="Crombie A.T."/>
            <person name="Street L.E."/>
            <person name="Wookey P.A."/>
            <person name="Murrell J.C."/>
            <person name="Pratscher J."/>
        </authorList>
    </citation>
    <scope>NUCLEOTIDE SEQUENCE [LARGE SCALE GENOMIC DNA]</scope>
    <source>
        <strain evidence="6 7">TVC</strain>
    </source>
</reference>
<comment type="catalytic activity">
    <reaction evidence="5">
        <text>a 3-demethylubiquinol + S-adenosyl-L-methionine = a ubiquinol + S-adenosyl-L-homocysteine + H(+)</text>
        <dbReference type="Rhea" id="RHEA:44380"/>
        <dbReference type="Rhea" id="RHEA-COMP:9566"/>
        <dbReference type="Rhea" id="RHEA-COMP:10914"/>
        <dbReference type="ChEBI" id="CHEBI:15378"/>
        <dbReference type="ChEBI" id="CHEBI:17976"/>
        <dbReference type="ChEBI" id="CHEBI:57856"/>
        <dbReference type="ChEBI" id="CHEBI:59789"/>
        <dbReference type="ChEBI" id="CHEBI:84422"/>
        <dbReference type="EC" id="2.1.1.64"/>
    </reaction>
</comment>
<dbReference type="InterPro" id="IPR010233">
    <property type="entry name" value="UbiG_MeTrfase"/>
</dbReference>
<feature type="binding site" evidence="5">
    <location>
        <position position="101"/>
    </location>
    <ligand>
        <name>S-adenosyl-L-methionine</name>
        <dbReference type="ChEBI" id="CHEBI:59789"/>
    </ligand>
</feature>
<dbReference type="InterPro" id="IPR029063">
    <property type="entry name" value="SAM-dependent_MTases_sf"/>
</dbReference>
<evidence type="ECO:0000256" key="1">
    <source>
        <dbReference type="ARBA" id="ARBA00022603"/>
    </source>
</evidence>
<dbReference type="EC" id="2.1.1.64" evidence="5"/>
<dbReference type="UniPathway" id="UPA00232"/>
<dbReference type="Pfam" id="PF13489">
    <property type="entry name" value="Methyltransf_23"/>
    <property type="match status" value="1"/>
</dbReference>
<dbReference type="GO" id="GO:0061542">
    <property type="term" value="F:3-demethylubiquinol 3-O-methyltransferase activity"/>
    <property type="evidence" value="ECO:0007669"/>
    <property type="project" value="UniProtKB-UniRule"/>
</dbReference>
<protein>
    <recommendedName>
        <fullName evidence="5">Ubiquinone biosynthesis O-methyltransferase</fullName>
    </recommendedName>
    <alternativeName>
        <fullName evidence="5">2-polyprenyl-6-hydroxyphenol methylase</fullName>
        <ecNumber evidence="5">2.1.1.222</ecNumber>
    </alternativeName>
    <alternativeName>
        <fullName evidence="5">3-demethylubiquinone 3-O-methyltransferase</fullName>
        <ecNumber evidence="5">2.1.1.64</ecNumber>
    </alternativeName>
</protein>
<name>A0A2J7TCU0_METSI</name>
<accession>A0A2J7TCU0</accession>
<keyword evidence="3 5" id="KW-0831">Ubiquinone biosynthesis</keyword>